<dbReference type="AlphaFoldDB" id="A0A9D3YLU7"/>
<comment type="caution">
    <text evidence="2">The sequence shown here is derived from an EMBL/GenBank/DDBJ whole genome shotgun (WGS) entry which is preliminary data.</text>
</comment>
<evidence type="ECO:0000313" key="3">
    <source>
        <dbReference type="Proteomes" id="UP000828390"/>
    </source>
</evidence>
<accession>A0A9D3YLU7</accession>
<organism evidence="2 3">
    <name type="scientific">Dreissena polymorpha</name>
    <name type="common">Zebra mussel</name>
    <name type="synonym">Mytilus polymorpha</name>
    <dbReference type="NCBI Taxonomy" id="45954"/>
    <lineage>
        <taxon>Eukaryota</taxon>
        <taxon>Metazoa</taxon>
        <taxon>Spiralia</taxon>
        <taxon>Lophotrochozoa</taxon>
        <taxon>Mollusca</taxon>
        <taxon>Bivalvia</taxon>
        <taxon>Autobranchia</taxon>
        <taxon>Heteroconchia</taxon>
        <taxon>Euheterodonta</taxon>
        <taxon>Imparidentia</taxon>
        <taxon>Neoheterodontei</taxon>
        <taxon>Myida</taxon>
        <taxon>Dreissenoidea</taxon>
        <taxon>Dreissenidae</taxon>
        <taxon>Dreissena</taxon>
    </lineage>
</organism>
<feature type="chain" id="PRO_5038691395" evidence="1">
    <location>
        <begin position="28"/>
        <end position="80"/>
    </location>
</feature>
<evidence type="ECO:0000313" key="2">
    <source>
        <dbReference type="EMBL" id="KAH3701620.1"/>
    </source>
</evidence>
<dbReference type="EMBL" id="JAIWYP010000015">
    <property type="protein sequence ID" value="KAH3701620.1"/>
    <property type="molecule type" value="Genomic_DNA"/>
</dbReference>
<sequence>MFTVLNTMKMKTAMVMIVVCAACFVFGEKEHEELIDPEELYLRQKLEFVNALGYESYSMVEVAEEEEQGTSETGHREYLR</sequence>
<feature type="signal peptide" evidence="1">
    <location>
        <begin position="1"/>
        <end position="27"/>
    </location>
</feature>
<dbReference type="Proteomes" id="UP000828390">
    <property type="component" value="Unassembled WGS sequence"/>
</dbReference>
<reference evidence="2" key="2">
    <citation type="submission" date="2020-11" db="EMBL/GenBank/DDBJ databases">
        <authorList>
            <person name="McCartney M.A."/>
            <person name="Auch B."/>
            <person name="Kono T."/>
            <person name="Mallez S."/>
            <person name="Becker A."/>
            <person name="Gohl D.M."/>
            <person name="Silverstein K.A.T."/>
            <person name="Koren S."/>
            <person name="Bechman K.B."/>
            <person name="Herman A."/>
            <person name="Abrahante J.E."/>
            <person name="Garbe J."/>
        </authorList>
    </citation>
    <scope>NUCLEOTIDE SEQUENCE</scope>
    <source>
        <strain evidence="2">Duluth1</strain>
        <tissue evidence="2">Whole animal</tissue>
    </source>
</reference>
<keyword evidence="3" id="KW-1185">Reference proteome</keyword>
<evidence type="ECO:0000256" key="1">
    <source>
        <dbReference type="SAM" id="SignalP"/>
    </source>
</evidence>
<proteinExistence type="predicted"/>
<name>A0A9D3YLU7_DREPO</name>
<protein>
    <submittedName>
        <fullName evidence="2">Uncharacterized protein</fullName>
    </submittedName>
</protein>
<keyword evidence="1" id="KW-0732">Signal</keyword>
<gene>
    <name evidence="2" type="ORF">DPMN_076610</name>
</gene>
<reference evidence="2" key="1">
    <citation type="journal article" date="2019" name="bioRxiv">
        <title>The Genome of the Zebra Mussel, Dreissena polymorpha: A Resource for Invasive Species Research.</title>
        <authorList>
            <person name="McCartney M.A."/>
            <person name="Auch B."/>
            <person name="Kono T."/>
            <person name="Mallez S."/>
            <person name="Zhang Y."/>
            <person name="Obille A."/>
            <person name="Becker A."/>
            <person name="Abrahante J.E."/>
            <person name="Garbe J."/>
            <person name="Badalamenti J.P."/>
            <person name="Herman A."/>
            <person name="Mangelson H."/>
            <person name="Liachko I."/>
            <person name="Sullivan S."/>
            <person name="Sone E.D."/>
            <person name="Koren S."/>
            <person name="Silverstein K.A.T."/>
            <person name="Beckman K.B."/>
            <person name="Gohl D.M."/>
        </authorList>
    </citation>
    <scope>NUCLEOTIDE SEQUENCE</scope>
    <source>
        <strain evidence="2">Duluth1</strain>
        <tissue evidence="2">Whole animal</tissue>
    </source>
</reference>